<evidence type="ECO:0008006" key="6">
    <source>
        <dbReference type="Google" id="ProtNLM"/>
    </source>
</evidence>
<dbReference type="Gene3D" id="2.90.10.10">
    <property type="entry name" value="Bulb-type lectin domain"/>
    <property type="match status" value="1"/>
</dbReference>
<evidence type="ECO:0000256" key="3">
    <source>
        <dbReference type="SAM" id="SignalP"/>
    </source>
</evidence>
<dbReference type="PANTHER" id="PTHR32444:SF234">
    <property type="entry name" value="RECEPTOR-LIKE SERINE_THREONINE-PROTEIN KINASE"/>
    <property type="match status" value="1"/>
</dbReference>
<organism evidence="4 5">
    <name type="scientific">Acacia crassicarpa</name>
    <name type="common">northern wattle</name>
    <dbReference type="NCBI Taxonomy" id="499986"/>
    <lineage>
        <taxon>Eukaryota</taxon>
        <taxon>Viridiplantae</taxon>
        <taxon>Streptophyta</taxon>
        <taxon>Embryophyta</taxon>
        <taxon>Tracheophyta</taxon>
        <taxon>Spermatophyta</taxon>
        <taxon>Magnoliopsida</taxon>
        <taxon>eudicotyledons</taxon>
        <taxon>Gunneridae</taxon>
        <taxon>Pentapetalae</taxon>
        <taxon>rosids</taxon>
        <taxon>fabids</taxon>
        <taxon>Fabales</taxon>
        <taxon>Fabaceae</taxon>
        <taxon>Caesalpinioideae</taxon>
        <taxon>mimosoid clade</taxon>
        <taxon>Acacieae</taxon>
        <taxon>Acacia</taxon>
    </lineage>
</organism>
<evidence type="ECO:0000256" key="2">
    <source>
        <dbReference type="ARBA" id="ARBA00023157"/>
    </source>
</evidence>
<accession>A0AAE1ISF0</accession>
<name>A0AAE1ISF0_9FABA</name>
<gene>
    <name evidence="4" type="ORF">QN277_008671</name>
</gene>
<comment type="caution">
    <text evidence="4">The sequence shown here is derived from an EMBL/GenBank/DDBJ whole genome shotgun (WGS) entry which is preliminary data.</text>
</comment>
<reference evidence="4" key="1">
    <citation type="submission" date="2023-10" db="EMBL/GenBank/DDBJ databases">
        <title>Chromosome-level genome of the transformable northern wattle, Acacia crassicarpa.</title>
        <authorList>
            <person name="Massaro I."/>
            <person name="Sinha N.R."/>
            <person name="Poethig S."/>
            <person name="Leichty A.R."/>
        </authorList>
    </citation>
    <scope>NUCLEOTIDE SEQUENCE</scope>
    <source>
        <strain evidence="4">Acra3RX</strain>
        <tissue evidence="4">Leaf</tissue>
    </source>
</reference>
<dbReference type="PANTHER" id="PTHR32444">
    <property type="entry name" value="BULB-TYPE LECTIN DOMAIN-CONTAINING PROTEIN"/>
    <property type="match status" value="1"/>
</dbReference>
<feature type="signal peptide" evidence="3">
    <location>
        <begin position="1"/>
        <end position="23"/>
    </location>
</feature>
<proteinExistence type="predicted"/>
<evidence type="ECO:0000313" key="5">
    <source>
        <dbReference type="Proteomes" id="UP001293593"/>
    </source>
</evidence>
<dbReference type="AlphaFoldDB" id="A0AAE1ISF0"/>
<evidence type="ECO:0000313" key="4">
    <source>
        <dbReference type="EMBL" id="KAK4255707.1"/>
    </source>
</evidence>
<protein>
    <recommendedName>
        <fullName evidence="6">Bulb-type lectin domain-containing protein</fullName>
    </recommendedName>
</protein>
<evidence type="ECO:0000256" key="1">
    <source>
        <dbReference type="ARBA" id="ARBA00022729"/>
    </source>
</evidence>
<dbReference type="InterPro" id="IPR036426">
    <property type="entry name" value="Bulb-type_lectin_dom_sf"/>
</dbReference>
<dbReference type="EMBL" id="JAWXYG010000013">
    <property type="protein sequence ID" value="KAK4255707.1"/>
    <property type="molecule type" value="Genomic_DNA"/>
</dbReference>
<dbReference type="Proteomes" id="UP001293593">
    <property type="component" value="Unassembled WGS sequence"/>
</dbReference>
<feature type="chain" id="PRO_5042111281" description="Bulb-type lectin domain-containing protein" evidence="3">
    <location>
        <begin position="24"/>
        <end position="99"/>
    </location>
</feature>
<keyword evidence="5" id="KW-1185">Reference proteome</keyword>
<sequence>MAILPYVLALINLFMFCTRLSYATDTLTQFQSLPDGRTLVSRDGSFELGFFSPGSSRNCYLGIRYKNNSSMLNINTEGYLVILSQNHTVVWLAIQLYNF</sequence>
<keyword evidence="2" id="KW-1015">Disulfide bond</keyword>
<keyword evidence="1 3" id="KW-0732">Signal</keyword>